<comment type="caution">
    <text evidence="6">The sequence shown here is derived from an EMBL/GenBank/DDBJ whole genome shotgun (WGS) entry which is preliminary data.</text>
</comment>
<evidence type="ECO:0000256" key="3">
    <source>
        <dbReference type="PROSITE-ProRule" id="PRU00357"/>
    </source>
</evidence>
<evidence type="ECO:0000256" key="1">
    <source>
        <dbReference type="ARBA" id="ARBA00004123"/>
    </source>
</evidence>
<dbReference type="GO" id="GO:0009909">
    <property type="term" value="P:regulation of flower development"/>
    <property type="evidence" value="ECO:0007669"/>
    <property type="project" value="InterPro"/>
</dbReference>
<organism evidence="6 8">
    <name type="scientific">Vanilla planifolia</name>
    <name type="common">Vanilla</name>
    <dbReference type="NCBI Taxonomy" id="51239"/>
    <lineage>
        <taxon>Eukaryota</taxon>
        <taxon>Viridiplantae</taxon>
        <taxon>Streptophyta</taxon>
        <taxon>Embryophyta</taxon>
        <taxon>Tracheophyta</taxon>
        <taxon>Spermatophyta</taxon>
        <taxon>Magnoliopsida</taxon>
        <taxon>Liliopsida</taxon>
        <taxon>Asparagales</taxon>
        <taxon>Orchidaceae</taxon>
        <taxon>Vanilloideae</taxon>
        <taxon>Vanilleae</taxon>
        <taxon>Vanilla</taxon>
    </lineage>
</organism>
<dbReference type="EMBL" id="JADCNL010000007">
    <property type="protein sequence ID" value="KAG0473714.1"/>
    <property type="molecule type" value="Genomic_DNA"/>
</dbReference>
<feature type="domain" description="CCT" evidence="4">
    <location>
        <begin position="125"/>
        <end position="167"/>
    </location>
</feature>
<dbReference type="InterPro" id="IPR045281">
    <property type="entry name" value="CONSTANS-like"/>
</dbReference>
<dbReference type="InterPro" id="IPR010402">
    <property type="entry name" value="CCT_domain"/>
</dbReference>
<dbReference type="Proteomes" id="UP000636800">
    <property type="component" value="Chromosome 7"/>
</dbReference>
<proteinExistence type="predicted"/>
<evidence type="ECO:0000259" key="4">
    <source>
        <dbReference type="PROSITE" id="PS51017"/>
    </source>
</evidence>
<dbReference type="EMBL" id="JADCNM010000007">
    <property type="protein sequence ID" value="KAG0475373.1"/>
    <property type="molecule type" value="Genomic_DNA"/>
</dbReference>
<dbReference type="OrthoDB" id="153872at2759"/>
<dbReference type="GO" id="GO:0003700">
    <property type="term" value="F:DNA-binding transcription factor activity"/>
    <property type="evidence" value="ECO:0007669"/>
    <property type="project" value="TreeGrafter"/>
</dbReference>
<sequence>MFNSSSSSSTSPPLYISSSADTASYFDTNSVDHHVPAISLLSSSSPSSYSLHRGSTSHSFPLPSRFINPHKLVDFTPEPIRRVFSTGDLQCINGSFASSTSSLPESAVTTMSTPGKVGRYSAEERRERIERYRSKRNQRNFNKKITYACRKTLADGRQRVRGRFARNGEAEAETESTGGGLECWNTCRDAGEGGAGNWFITQMEAALLVADEEELGCDEDLWAGLDDVFSMNLSSSFSSTN</sequence>
<comment type="subcellular location">
    <subcellularLocation>
        <location evidence="1 3">Nucleus</location>
    </subcellularLocation>
</comment>
<evidence type="ECO:0000313" key="7">
    <source>
        <dbReference type="Proteomes" id="UP000636800"/>
    </source>
</evidence>
<evidence type="ECO:0000256" key="2">
    <source>
        <dbReference type="ARBA" id="ARBA00023242"/>
    </source>
</evidence>
<evidence type="ECO:0000313" key="5">
    <source>
        <dbReference type="EMBL" id="KAG0473714.1"/>
    </source>
</evidence>
<protein>
    <recommendedName>
        <fullName evidence="4">CCT domain-containing protein</fullName>
    </recommendedName>
</protein>
<accession>A0A835UVE9</accession>
<dbReference type="Pfam" id="PF06203">
    <property type="entry name" value="CCT"/>
    <property type="match status" value="1"/>
</dbReference>
<dbReference type="GO" id="GO:0005634">
    <property type="term" value="C:nucleus"/>
    <property type="evidence" value="ECO:0007669"/>
    <property type="project" value="UniProtKB-SubCell"/>
</dbReference>
<gene>
    <name evidence="6" type="ORF">HPP92_015059</name>
    <name evidence="5" type="ORF">HPP92_015571</name>
</gene>
<dbReference type="Proteomes" id="UP000639772">
    <property type="component" value="Chromosome 7"/>
</dbReference>
<keyword evidence="7" id="KW-1185">Reference proteome</keyword>
<dbReference type="AlphaFoldDB" id="A0A835UVE9"/>
<evidence type="ECO:0000313" key="8">
    <source>
        <dbReference type="Proteomes" id="UP000639772"/>
    </source>
</evidence>
<dbReference type="PANTHER" id="PTHR31319">
    <property type="entry name" value="ZINC FINGER PROTEIN CONSTANS-LIKE 4"/>
    <property type="match status" value="1"/>
</dbReference>
<reference evidence="7 8" key="1">
    <citation type="journal article" date="2020" name="Nat. Food">
        <title>A phased Vanilla planifolia genome enables genetic improvement of flavour and production.</title>
        <authorList>
            <person name="Hasing T."/>
            <person name="Tang H."/>
            <person name="Brym M."/>
            <person name="Khazi F."/>
            <person name="Huang T."/>
            <person name="Chambers A.H."/>
        </authorList>
    </citation>
    <scope>NUCLEOTIDE SEQUENCE [LARGE SCALE GENOMIC DNA]</scope>
    <source>
        <tissue evidence="6">Leaf</tissue>
    </source>
</reference>
<dbReference type="PANTHER" id="PTHR31319:SF110">
    <property type="entry name" value="CCT MOTIF FAMILY PROTEIN"/>
    <property type="match status" value="1"/>
</dbReference>
<dbReference type="PROSITE" id="PS51017">
    <property type="entry name" value="CCT"/>
    <property type="match status" value="1"/>
</dbReference>
<evidence type="ECO:0000313" key="6">
    <source>
        <dbReference type="EMBL" id="KAG0475373.1"/>
    </source>
</evidence>
<name>A0A835UVE9_VANPL</name>
<keyword evidence="2 3" id="KW-0539">Nucleus</keyword>